<feature type="compositionally biased region" description="Low complexity" evidence="1">
    <location>
        <begin position="128"/>
        <end position="137"/>
    </location>
</feature>
<evidence type="ECO:0000313" key="5">
    <source>
        <dbReference type="Proteomes" id="UP000186922"/>
    </source>
</evidence>
<reference evidence="4 5" key="1">
    <citation type="journal article" date="2016" name="Nat. Commun.">
        <title>Extremotolerant tardigrade genome and improved radiotolerance of human cultured cells by tardigrade-unique protein.</title>
        <authorList>
            <person name="Hashimoto T."/>
            <person name="Horikawa D.D."/>
            <person name="Saito Y."/>
            <person name="Kuwahara H."/>
            <person name="Kozuka-Hata H."/>
            <person name="Shin-I T."/>
            <person name="Minakuchi Y."/>
            <person name="Ohishi K."/>
            <person name="Motoyama A."/>
            <person name="Aizu T."/>
            <person name="Enomoto A."/>
            <person name="Kondo K."/>
            <person name="Tanaka S."/>
            <person name="Hara Y."/>
            <person name="Koshikawa S."/>
            <person name="Sagara H."/>
            <person name="Miura T."/>
            <person name="Yokobori S."/>
            <person name="Miyagawa K."/>
            <person name="Suzuki Y."/>
            <person name="Kubo T."/>
            <person name="Oyama M."/>
            <person name="Kohara Y."/>
            <person name="Fujiyama A."/>
            <person name="Arakawa K."/>
            <person name="Katayama T."/>
            <person name="Toyoda A."/>
            <person name="Kunieda T."/>
        </authorList>
    </citation>
    <scope>NUCLEOTIDE SEQUENCE [LARGE SCALE GENOMIC DNA]</scope>
    <source>
        <strain evidence="4 5">YOKOZUNA-1</strain>
    </source>
</reference>
<sequence length="524" mass="54520">MLRISSSSICLVSLGVVLLAILYWPGPSLAKGVGGRGGGGGGGRASGGFGGRSSSSARSSYGAAARTSSSRTASSSSAVRSTAYGSSAPSGYSSGSGYGASGRVGSASGTAYRGSSSTYNRVAASPGTARASAAARPQVHTPTAAKSQPTPVVYSPTYNSYYGGGMGAGGFGGRSSSGASSLLLAGGAGLIGGYYMGRMMGSLYHPYGYGYGGYGYSPYQSYVPYRDQYGQYYATTTPSPLISGNQAVTPAVKKELDLCTLARWNRELPFTELPNMALQFLMNDSVSGISTIDKAKFLQGFFKNASEGYKTYNSSADIFTIPATYDLTICNFQNAADVDVTKTVSSGTVEEPLITALRAIIQQYANSADLHGLADVVTAAKACLPRPRGEGQPPTNLQVLPCLDYSLSPDQLMKLDKPQSVFGNEEVCHRQLNPDMFKCIPDTDDQGGCTQEHLVALNVFARNYYLCAKELDDDTLHKLQAQGGQVSSGGGSWWSSPATATSGGGPLILLLLSFVTLLISALLS</sequence>
<dbReference type="OrthoDB" id="10068062at2759"/>
<proteinExistence type="predicted"/>
<evidence type="ECO:0000256" key="2">
    <source>
        <dbReference type="SAM" id="Phobius"/>
    </source>
</evidence>
<evidence type="ECO:0000313" key="4">
    <source>
        <dbReference type="EMBL" id="GAV01753.1"/>
    </source>
</evidence>
<accession>A0A1D1VNM4</accession>
<feature type="compositionally biased region" description="Low complexity" evidence="1">
    <location>
        <begin position="52"/>
        <end position="79"/>
    </location>
</feature>
<keyword evidence="5" id="KW-1185">Reference proteome</keyword>
<evidence type="ECO:0000256" key="1">
    <source>
        <dbReference type="SAM" id="MobiDB-lite"/>
    </source>
</evidence>
<dbReference type="EMBL" id="BDGG01000007">
    <property type="protein sequence ID" value="GAV01753.1"/>
    <property type="molecule type" value="Genomic_DNA"/>
</dbReference>
<feature type="signal peptide" evidence="3">
    <location>
        <begin position="1"/>
        <end position="30"/>
    </location>
</feature>
<keyword evidence="2" id="KW-0472">Membrane</keyword>
<organism evidence="4 5">
    <name type="scientific">Ramazzottius varieornatus</name>
    <name type="common">Water bear</name>
    <name type="synonym">Tardigrade</name>
    <dbReference type="NCBI Taxonomy" id="947166"/>
    <lineage>
        <taxon>Eukaryota</taxon>
        <taxon>Metazoa</taxon>
        <taxon>Ecdysozoa</taxon>
        <taxon>Tardigrada</taxon>
        <taxon>Eutardigrada</taxon>
        <taxon>Parachela</taxon>
        <taxon>Hypsibioidea</taxon>
        <taxon>Ramazzottiidae</taxon>
        <taxon>Ramazzottius</taxon>
    </lineage>
</organism>
<feature type="transmembrane region" description="Helical" evidence="2">
    <location>
        <begin position="504"/>
        <end position="523"/>
    </location>
</feature>
<dbReference type="AlphaFoldDB" id="A0A1D1VNM4"/>
<comment type="caution">
    <text evidence="4">The sequence shown here is derived from an EMBL/GenBank/DDBJ whole genome shotgun (WGS) entry which is preliminary data.</text>
</comment>
<keyword evidence="2" id="KW-0812">Transmembrane</keyword>
<feature type="compositionally biased region" description="Polar residues" evidence="1">
    <location>
        <begin position="140"/>
        <end position="150"/>
    </location>
</feature>
<feature type="region of interest" description="Disordered" evidence="1">
    <location>
        <begin position="128"/>
        <end position="150"/>
    </location>
</feature>
<keyword evidence="2" id="KW-1133">Transmembrane helix</keyword>
<feature type="compositionally biased region" description="Gly residues" evidence="1">
    <location>
        <begin position="34"/>
        <end position="51"/>
    </location>
</feature>
<gene>
    <name evidence="4" type="primary">RvY_12412-1</name>
    <name evidence="4" type="synonym">RvY_12412.1</name>
    <name evidence="4" type="ORF">RvY_12412</name>
</gene>
<dbReference type="Proteomes" id="UP000186922">
    <property type="component" value="Unassembled WGS sequence"/>
</dbReference>
<name>A0A1D1VNM4_RAMVA</name>
<evidence type="ECO:0000256" key="3">
    <source>
        <dbReference type="SAM" id="SignalP"/>
    </source>
</evidence>
<feature type="region of interest" description="Disordered" evidence="1">
    <location>
        <begin position="34"/>
        <end position="79"/>
    </location>
</feature>
<protein>
    <submittedName>
        <fullName evidence="4">Uncharacterized protein</fullName>
    </submittedName>
</protein>
<feature type="chain" id="PRO_5008898652" evidence="3">
    <location>
        <begin position="31"/>
        <end position="524"/>
    </location>
</feature>
<keyword evidence="3" id="KW-0732">Signal</keyword>